<accession>A0A0A9FM31</accession>
<evidence type="ECO:0000313" key="1">
    <source>
        <dbReference type="EMBL" id="JAE12289.1"/>
    </source>
</evidence>
<dbReference type="AlphaFoldDB" id="A0A0A9FM31"/>
<reference evidence="1" key="2">
    <citation type="journal article" date="2015" name="Data Brief">
        <title>Shoot transcriptome of the giant reed, Arundo donax.</title>
        <authorList>
            <person name="Barrero R.A."/>
            <person name="Guerrero F.D."/>
            <person name="Moolhuijzen P."/>
            <person name="Goolsby J.A."/>
            <person name="Tidwell J."/>
            <person name="Bellgard S.E."/>
            <person name="Bellgard M.I."/>
        </authorList>
    </citation>
    <scope>NUCLEOTIDE SEQUENCE</scope>
    <source>
        <tissue evidence="1">Shoot tissue taken approximately 20 cm above the soil surface</tissue>
    </source>
</reference>
<protein>
    <submittedName>
        <fullName evidence="1">Uncharacterized protein</fullName>
    </submittedName>
</protein>
<dbReference type="EMBL" id="GBRH01185607">
    <property type="protein sequence ID" value="JAE12289.1"/>
    <property type="molecule type" value="Transcribed_RNA"/>
</dbReference>
<proteinExistence type="predicted"/>
<organism evidence="1">
    <name type="scientific">Arundo donax</name>
    <name type="common">Giant reed</name>
    <name type="synonym">Donax arundinaceus</name>
    <dbReference type="NCBI Taxonomy" id="35708"/>
    <lineage>
        <taxon>Eukaryota</taxon>
        <taxon>Viridiplantae</taxon>
        <taxon>Streptophyta</taxon>
        <taxon>Embryophyta</taxon>
        <taxon>Tracheophyta</taxon>
        <taxon>Spermatophyta</taxon>
        <taxon>Magnoliopsida</taxon>
        <taxon>Liliopsida</taxon>
        <taxon>Poales</taxon>
        <taxon>Poaceae</taxon>
        <taxon>PACMAD clade</taxon>
        <taxon>Arundinoideae</taxon>
        <taxon>Arundineae</taxon>
        <taxon>Arundo</taxon>
    </lineage>
</organism>
<reference evidence="1" key="1">
    <citation type="submission" date="2014-09" db="EMBL/GenBank/DDBJ databases">
        <authorList>
            <person name="Magalhaes I.L.F."/>
            <person name="Oliveira U."/>
            <person name="Santos F.R."/>
            <person name="Vidigal T.H.D.A."/>
            <person name="Brescovit A.D."/>
            <person name="Santos A.J."/>
        </authorList>
    </citation>
    <scope>NUCLEOTIDE SEQUENCE</scope>
    <source>
        <tissue evidence="1">Shoot tissue taken approximately 20 cm above the soil surface</tissue>
    </source>
</reference>
<name>A0A0A9FM31_ARUDO</name>
<sequence length="36" mass="4400">MSGLLDYHLEHILMTPIPCRSRRNDFEIIMRRRLCI</sequence>